<comment type="caution">
    <text evidence="2">The sequence shown here is derived from an EMBL/GenBank/DDBJ whole genome shotgun (WGS) entry which is preliminary data.</text>
</comment>
<dbReference type="AlphaFoldDB" id="A0A2T1FRQ3"/>
<name>A0A2T1FRQ3_9CYAN</name>
<organism evidence="2 3">
    <name type="scientific">Chamaesiphon polymorphus CCALA 037</name>
    <dbReference type="NCBI Taxonomy" id="2107692"/>
    <lineage>
        <taxon>Bacteria</taxon>
        <taxon>Bacillati</taxon>
        <taxon>Cyanobacteriota</taxon>
        <taxon>Cyanophyceae</taxon>
        <taxon>Gomontiellales</taxon>
        <taxon>Chamaesiphonaceae</taxon>
        <taxon>Chamaesiphon</taxon>
    </lineage>
</organism>
<keyword evidence="1" id="KW-1133">Transmembrane helix</keyword>
<gene>
    <name evidence="2" type="ORF">C7B77_24235</name>
</gene>
<accession>A0A2T1FRQ3</accession>
<evidence type="ECO:0000313" key="2">
    <source>
        <dbReference type="EMBL" id="PSB47631.1"/>
    </source>
</evidence>
<feature type="transmembrane region" description="Helical" evidence="1">
    <location>
        <begin position="12"/>
        <end position="31"/>
    </location>
</feature>
<proteinExistence type="predicted"/>
<reference evidence="2 3" key="1">
    <citation type="submission" date="2018-03" db="EMBL/GenBank/DDBJ databases">
        <title>The ancient ancestry and fast evolution of plastids.</title>
        <authorList>
            <person name="Moore K.R."/>
            <person name="Magnabosco C."/>
            <person name="Momper L."/>
            <person name="Gold D.A."/>
            <person name="Bosak T."/>
            <person name="Fournier G.P."/>
        </authorList>
    </citation>
    <scope>NUCLEOTIDE SEQUENCE [LARGE SCALE GENOMIC DNA]</scope>
    <source>
        <strain evidence="2 3">CCALA 037</strain>
    </source>
</reference>
<keyword evidence="1" id="KW-0472">Membrane</keyword>
<keyword evidence="3" id="KW-1185">Reference proteome</keyword>
<feature type="transmembrane region" description="Helical" evidence="1">
    <location>
        <begin position="43"/>
        <end position="61"/>
    </location>
</feature>
<sequence>MKYLSAKMAIYSLYSLSLLWLLFGIILTSIYIKDRSQLSSFHLAYQALCYFNAVLMFPFRIDANRLPLVQIIFKLTVCAVSILIIERYQ</sequence>
<dbReference type="RefSeq" id="WP_106310967.1">
    <property type="nucleotide sequence ID" value="NZ_PVWO01000456.1"/>
</dbReference>
<evidence type="ECO:0000256" key="1">
    <source>
        <dbReference type="SAM" id="Phobius"/>
    </source>
</evidence>
<keyword evidence="1" id="KW-0812">Transmembrane</keyword>
<protein>
    <submittedName>
        <fullName evidence="2">Uncharacterized protein</fullName>
    </submittedName>
</protein>
<feature type="transmembrane region" description="Helical" evidence="1">
    <location>
        <begin position="67"/>
        <end position="85"/>
    </location>
</feature>
<evidence type="ECO:0000313" key="3">
    <source>
        <dbReference type="Proteomes" id="UP000238937"/>
    </source>
</evidence>
<dbReference type="Proteomes" id="UP000238937">
    <property type="component" value="Unassembled WGS sequence"/>
</dbReference>
<dbReference type="EMBL" id="PVWO01000456">
    <property type="protein sequence ID" value="PSB47631.1"/>
    <property type="molecule type" value="Genomic_DNA"/>
</dbReference>